<reference evidence="2 3" key="1">
    <citation type="submission" date="2018-11" db="EMBL/GenBank/DDBJ databases">
        <title>Draft genome of Simplicispira Flexivirga sp. BO-16.</title>
        <authorList>
            <person name="Im W.T."/>
        </authorList>
    </citation>
    <scope>NUCLEOTIDE SEQUENCE [LARGE SCALE GENOMIC DNA]</scope>
    <source>
        <strain evidence="2 3">BO-16</strain>
    </source>
</reference>
<organism evidence="2 3">
    <name type="scientific">Flexivirga caeni</name>
    <dbReference type="NCBI Taxonomy" id="2294115"/>
    <lineage>
        <taxon>Bacteria</taxon>
        <taxon>Bacillati</taxon>
        <taxon>Actinomycetota</taxon>
        <taxon>Actinomycetes</taxon>
        <taxon>Micrococcales</taxon>
        <taxon>Dermacoccaceae</taxon>
        <taxon>Flexivirga</taxon>
    </lineage>
</organism>
<dbReference type="CDD" id="cd00293">
    <property type="entry name" value="USP-like"/>
    <property type="match status" value="1"/>
</dbReference>
<dbReference type="AlphaFoldDB" id="A0A3M9MI19"/>
<dbReference type="SUPFAM" id="SSF52402">
    <property type="entry name" value="Adenine nucleotide alpha hydrolases-like"/>
    <property type="match status" value="1"/>
</dbReference>
<comment type="caution">
    <text evidence="2">The sequence shown here is derived from an EMBL/GenBank/DDBJ whole genome shotgun (WGS) entry which is preliminary data.</text>
</comment>
<gene>
    <name evidence="2" type="ORF">EFY87_03850</name>
</gene>
<name>A0A3M9MI19_9MICO</name>
<accession>A0A3M9MI19</accession>
<evidence type="ECO:0000259" key="1">
    <source>
        <dbReference type="Pfam" id="PF00582"/>
    </source>
</evidence>
<protein>
    <submittedName>
        <fullName evidence="2">Universal stress protein</fullName>
    </submittedName>
</protein>
<dbReference type="RefSeq" id="WP_123270125.1">
    <property type="nucleotide sequence ID" value="NZ_RJJQ01000002.1"/>
</dbReference>
<proteinExistence type="predicted"/>
<evidence type="ECO:0000313" key="2">
    <source>
        <dbReference type="EMBL" id="RNI24835.1"/>
    </source>
</evidence>
<dbReference type="Pfam" id="PF00582">
    <property type="entry name" value="Usp"/>
    <property type="match status" value="1"/>
</dbReference>
<dbReference type="OrthoDB" id="4462150at2"/>
<feature type="domain" description="UspA" evidence="1">
    <location>
        <begin position="7"/>
        <end position="151"/>
    </location>
</feature>
<sequence length="161" mass="18111">MIDICTRPIIVGFDDHDASRRALIQAAHLASRLEVHLYVEHIVDLEDTPIDPDTADWEDEVRQHLQTLQHHAETLIELSHDDWDYHVHHGDSWHVLLHRAEELDAGLIIVGQHLHARALATALGHFLAGPAGLNVAEQLVRHGNRPILVVPSQVSKHSEES</sequence>
<keyword evidence="3" id="KW-1185">Reference proteome</keyword>
<dbReference type="InterPro" id="IPR006016">
    <property type="entry name" value="UspA"/>
</dbReference>
<dbReference type="Gene3D" id="3.40.50.620">
    <property type="entry name" value="HUPs"/>
    <property type="match status" value="1"/>
</dbReference>
<dbReference type="InterPro" id="IPR014729">
    <property type="entry name" value="Rossmann-like_a/b/a_fold"/>
</dbReference>
<evidence type="ECO:0000313" key="3">
    <source>
        <dbReference type="Proteomes" id="UP000271678"/>
    </source>
</evidence>
<dbReference type="EMBL" id="RJJQ01000002">
    <property type="protein sequence ID" value="RNI24835.1"/>
    <property type="molecule type" value="Genomic_DNA"/>
</dbReference>
<dbReference type="Proteomes" id="UP000271678">
    <property type="component" value="Unassembled WGS sequence"/>
</dbReference>